<comment type="caution">
    <text evidence="2">The sequence shown here is derived from an EMBL/GenBank/DDBJ whole genome shotgun (WGS) entry which is preliminary data.</text>
</comment>
<gene>
    <name evidence="2" type="ORF">IAB51_03535</name>
</gene>
<reference evidence="2" key="2">
    <citation type="journal article" date="2021" name="PeerJ">
        <title>Extensive microbial diversity within the chicken gut microbiome revealed by metagenomics and culture.</title>
        <authorList>
            <person name="Gilroy R."/>
            <person name="Ravi A."/>
            <person name="Getino M."/>
            <person name="Pursley I."/>
            <person name="Horton D.L."/>
            <person name="Alikhan N.F."/>
            <person name="Baker D."/>
            <person name="Gharbi K."/>
            <person name="Hall N."/>
            <person name="Watson M."/>
            <person name="Adriaenssens E.M."/>
            <person name="Foster-Nyarko E."/>
            <person name="Jarju S."/>
            <person name="Secka A."/>
            <person name="Antonio M."/>
            <person name="Oren A."/>
            <person name="Chaudhuri R.R."/>
            <person name="La Ragione R."/>
            <person name="Hildebrand F."/>
            <person name="Pallen M.J."/>
        </authorList>
    </citation>
    <scope>NUCLEOTIDE SEQUENCE</scope>
    <source>
        <strain evidence="2">CHK199-13235</strain>
    </source>
</reference>
<dbReference type="PANTHER" id="PTHR34351">
    <property type="entry name" value="SLR1927 PROTEIN-RELATED"/>
    <property type="match status" value="1"/>
</dbReference>
<dbReference type="Proteomes" id="UP000824002">
    <property type="component" value="Unassembled WGS sequence"/>
</dbReference>
<sequence>MKRALLFFLTLLIWFLAGLYRSPVLMALALAQLLLYGGMGLLSCCLKRRISAGFVQKFTFLSKDHLGEHILWIENRGKIPAGPAEILLYIQAPGGSRTKQKLLIPALDSNARHETALPLDKPRCGIYTLERGVLRVWDYLRLFRREKRLAGEAQIAVLPSNSRQIMMLPPDHIENQRGDGFVFPPFSGNNRDEIRQLREYRPGDPSRFIHWKLSARLDEFLVREYAREQEAEIPLYLQMSFDKIQPQVREAFYEILYGLLLGMRENGSRAAVCWREKNNRTRQIAVDSLSSCAELFVRLYQSEQELDNTEEPESAGLRFGTDLRLMDGDRLLFQFSAEQYQEEVNGSDFTGSRCPE</sequence>
<feature type="domain" description="DUF58" evidence="1">
    <location>
        <begin position="197"/>
        <end position="279"/>
    </location>
</feature>
<reference evidence="2" key="1">
    <citation type="submission" date="2020-10" db="EMBL/GenBank/DDBJ databases">
        <authorList>
            <person name="Gilroy R."/>
        </authorList>
    </citation>
    <scope>NUCLEOTIDE SEQUENCE</scope>
    <source>
        <strain evidence="2">CHK199-13235</strain>
    </source>
</reference>
<dbReference type="AlphaFoldDB" id="A0A9D1K0B6"/>
<dbReference type="InterPro" id="IPR002881">
    <property type="entry name" value="DUF58"/>
</dbReference>
<accession>A0A9D1K0B6</accession>
<evidence type="ECO:0000313" key="3">
    <source>
        <dbReference type="Proteomes" id="UP000824002"/>
    </source>
</evidence>
<dbReference type="Pfam" id="PF01882">
    <property type="entry name" value="DUF58"/>
    <property type="match status" value="1"/>
</dbReference>
<protein>
    <submittedName>
        <fullName evidence="2">DUF58 domain-containing protein</fullName>
    </submittedName>
</protein>
<evidence type="ECO:0000259" key="1">
    <source>
        <dbReference type="Pfam" id="PF01882"/>
    </source>
</evidence>
<proteinExistence type="predicted"/>
<organism evidence="2 3">
    <name type="scientific">Candidatus Merdivicinus excrementipullorum</name>
    <dbReference type="NCBI Taxonomy" id="2840867"/>
    <lineage>
        <taxon>Bacteria</taxon>
        <taxon>Bacillati</taxon>
        <taxon>Bacillota</taxon>
        <taxon>Clostridia</taxon>
        <taxon>Eubacteriales</taxon>
        <taxon>Oscillospiraceae</taxon>
        <taxon>Oscillospiraceae incertae sedis</taxon>
        <taxon>Candidatus Merdivicinus</taxon>
    </lineage>
</organism>
<dbReference type="EMBL" id="DVJP01000027">
    <property type="protein sequence ID" value="HIS75863.1"/>
    <property type="molecule type" value="Genomic_DNA"/>
</dbReference>
<dbReference type="PANTHER" id="PTHR34351:SF1">
    <property type="entry name" value="SLR1927 PROTEIN"/>
    <property type="match status" value="1"/>
</dbReference>
<name>A0A9D1K0B6_9FIRM</name>
<evidence type="ECO:0000313" key="2">
    <source>
        <dbReference type="EMBL" id="HIS75863.1"/>
    </source>
</evidence>